<keyword evidence="10" id="KW-1185">Reference proteome</keyword>
<evidence type="ECO:0000313" key="10">
    <source>
        <dbReference type="Proteomes" id="UP000435304"/>
    </source>
</evidence>
<dbReference type="RefSeq" id="WP_156607318.1">
    <property type="nucleotide sequence ID" value="NZ_WPCU01000003.1"/>
</dbReference>
<evidence type="ECO:0000259" key="8">
    <source>
        <dbReference type="PROSITE" id="PS50928"/>
    </source>
</evidence>
<dbReference type="EMBL" id="WPCU01000003">
    <property type="protein sequence ID" value="MVA74707.1"/>
    <property type="molecule type" value="Genomic_DNA"/>
</dbReference>
<dbReference type="PANTHER" id="PTHR30193:SF41">
    <property type="entry name" value="DIACETYLCHITOBIOSE UPTAKE SYSTEM PERMEASE PROTEIN NGCF"/>
    <property type="match status" value="1"/>
</dbReference>
<dbReference type="InterPro" id="IPR035906">
    <property type="entry name" value="MetI-like_sf"/>
</dbReference>
<dbReference type="SUPFAM" id="SSF161098">
    <property type="entry name" value="MetI-like"/>
    <property type="match status" value="1"/>
</dbReference>
<keyword evidence="4 7" id="KW-0812">Transmembrane</keyword>
<sequence length="319" mass="34167">MTTVQDDASVVAARSVGQPGAAAPGPTTRRRRSRVGIRPPKWFVLPALVAYLVVVVVPNLQGFGYSFTTWDGLSPEFEWVGLDNFARVFDDRSSYGAMVNTVLLTLAVVVVQNVLGLLLALGLNTTVKSRYLLRLVFFLPVVLTAIVTGYLWTYLLNPRGTVNQILGALGLEGAQQDWLGDPGVSLWAVAAAIVWQGVGITMVIYLAALQNVPAELVEAAKIDGAGSFRRLMAIVLPLINGAVVINLMLTITGTLKQFDMVYAMTGGGPAGATETISTVIYKNAFTLLDFPLAIAQGVLLTLVVAVIAIAQIRLTRREI</sequence>
<feature type="transmembrane region" description="Helical" evidence="7">
    <location>
        <begin position="290"/>
        <end position="310"/>
    </location>
</feature>
<dbReference type="InterPro" id="IPR051393">
    <property type="entry name" value="ABC_transporter_permease"/>
</dbReference>
<feature type="domain" description="ABC transmembrane type-1" evidence="8">
    <location>
        <begin position="98"/>
        <end position="311"/>
    </location>
</feature>
<dbReference type="PANTHER" id="PTHR30193">
    <property type="entry name" value="ABC TRANSPORTER PERMEASE PROTEIN"/>
    <property type="match status" value="1"/>
</dbReference>
<evidence type="ECO:0000313" key="9">
    <source>
        <dbReference type="EMBL" id="MVA74707.1"/>
    </source>
</evidence>
<feature type="transmembrane region" description="Helical" evidence="7">
    <location>
        <begin position="97"/>
        <end position="119"/>
    </location>
</feature>
<dbReference type="Gene3D" id="1.10.3720.10">
    <property type="entry name" value="MetI-like"/>
    <property type="match status" value="1"/>
</dbReference>
<comment type="similarity">
    <text evidence="7">Belongs to the binding-protein-dependent transport system permease family.</text>
</comment>
<evidence type="ECO:0000256" key="1">
    <source>
        <dbReference type="ARBA" id="ARBA00004651"/>
    </source>
</evidence>
<name>A0A6A9UU27_9ACTN</name>
<protein>
    <submittedName>
        <fullName evidence="9">ABC transporter permease subunit</fullName>
    </submittedName>
</protein>
<dbReference type="CDD" id="cd06261">
    <property type="entry name" value="TM_PBP2"/>
    <property type="match status" value="1"/>
</dbReference>
<keyword evidence="3" id="KW-1003">Cell membrane</keyword>
<feature type="transmembrane region" description="Helical" evidence="7">
    <location>
        <begin position="131"/>
        <end position="152"/>
    </location>
</feature>
<dbReference type="AlphaFoldDB" id="A0A6A9UU27"/>
<keyword evidence="2 7" id="KW-0813">Transport</keyword>
<dbReference type="PROSITE" id="PS50928">
    <property type="entry name" value="ABC_TM1"/>
    <property type="match status" value="1"/>
</dbReference>
<dbReference type="GO" id="GO:0005886">
    <property type="term" value="C:plasma membrane"/>
    <property type="evidence" value="ECO:0007669"/>
    <property type="project" value="UniProtKB-SubCell"/>
</dbReference>
<evidence type="ECO:0000256" key="6">
    <source>
        <dbReference type="ARBA" id="ARBA00023136"/>
    </source>
</evidence>
<dbReference type="InterPro" id="IPR000515">
    <property type="entry name" value="MetI-like"/>
</dbReference>
<keyword evidence="5 7" id="KW-1133">Transmembrane helix</keyword>
<comment type="caution">
    <text evidence="9">The sequence shown here is derived from an EMBL/GenBank/DDBJ whole genome shotgun (WGS) entry which is preliminary data.</text>
</comment>
<dbReference type="Proteomes" id="UP000435304">
    <property type="component" value="Unassembled WGS sequence"/>
</dbReference>
<feature type="transmembrane region" description="Helical" evidence="7">
    <location>
        <begin position="42"/>
        <end position="60"/>
    </location>
</feature>
<evidence type="ECO:0000256" key="2">
    <source>
        <dbReference type="ARBA" id="ARBA00022448"/>
    </source>
</evidence>
<evidence type="ECO:0000256" key="5">
    <source>
        <dbReference type="ARBA" id="ARBA00022989"/>
    </source>
</evidence>
<feature type="transmembrane region" description="Helical" evidence="7">
    <location>
        <begin position="230"/>
        <end position="251"/>
    </location>
</feature>
<accession>A0A6A9UU27</accession>
<evidence type="ECO:0000256" key="7">
    <source>
        <dbReference type="RuleBase" id="RU363032"/>
    </source>
</evidence>
<proteinExistence type="inferred from homology"/>
<evidence type="ECO:0000256" key="3">
    <source>
        <dbReference type="ARBA" id="ARBA00022475"/>
    </source>
</evidence>
<dbReference type="GO" id="GO:0055085">
    <property type="term" value="P:transmembrane transport"/>
    <property type="evidence" value="ECO:0007669"/>
    <property type="project" value="InterPro"/>
</dbReference>
<feature type="transmembrane region" description="Helical" evidence="7">
    <location>
        <begin position="186"/>
        <end position="209"/>
    </location>
</feature>
<keyword evidence="6 7" id="KW-0472">Membrane</keyword>
<comment type="subcellular location">
    <subcellularLocation>
        <location evidence="1 7">Cell membrane</location>
        <topology evidence="1 7">Multi-pass membrane protein</topology>
    </subcellularLocation>
</comment>
<dbReference type="Pfam" id="PF00528">
    <property type="entry name" value="BPD_transp_1"/>
    <property type="match status" value="1"/>
</dbReference>
<reference evidence="9 10" key="1">
    <citation type="submission" date="2019-12" db="EMBL/GenBank/DDBJ databases">
        <title>Auraticoccus cholistani sp. nov., an actinomycete isolated from soil of Cholistan desert.</title>
        <authorList>
            <person name="Cheema M.T."/>
        </authorList>
    </citation>
    <scope>NUCLEOTIDE SEQUENCE [LARGE SCALE GENOMIC DNA]</scope>
    <source>
        <strain evidence="9 10">F435</strain>
    </source>
</reference>
<organism evidence="9 10">
    <name type="scientific">Auraticoccus cholistanensis</name>
    <dbReference type="NCBI Taxonomy" id="2656650"/>
    <lineage>
        <taxon>Bacteria</taxon>
        <taxon>Bacillati</taxon>
        <taxon>Actinomycetota</taxon>
        <taxon>Actinomycetes</taxon>
        <taxon>Propionibacteriales</taxon>
        <taxon>Propionibacteriaceae</taxon>
        <taxon>Auraticoccus</taxon>
    </lineage>
</organism>
<gene>
    <name evidence="9" type="ORF">GC722_01460</name>
</gene>
<evidence type="ECO:0000256" key="4">
    <source>
        <dbReference type="ARBA" id="ARBA00022692"/>
    </source>
</evidence>